<gene>
    <name evidence="3" type="ORF">CMV_001194</name>
</gene>
<dbReference type="InterPro" id="IPR008507">
    <property type="entry name" value="DUF789"/>
</dbReference>
<reference evidence="3" key="1">
    <citation type="submission" date="2020-03" db="EMBL/GenBank/DDBJ databases">
        <title>Castanea mollissima Vanexum genome sequencing.</title>
        <authorList>
            <person name="Staton M."/>
        </authorList>
    </citation>
    <scope>NUCLEOTIDE SEQUENCE</scope>
    <source>
        <tissue evidence="3">Leaf</tissue>
    </source>
</reference>
<dbReference type="PANTHER" id="PTHR31343:SF29">
    <property type="entry name" value="DUF789 DOMAIN-CONTAINING PROTEIN"/>
    <property type="match status" value="1"/>
</dbReference>
<sequence>MMVLFLWLMVFVVGFAVGALTILGAEAVGVYVFINRLNEKNLKKQAQISQHSSRDLDPLQSLDFASNKQSCFNDLNSLWQPPGKERIEYFTLGDLWDCYDEWSAYGAGTPVLLNGGESVMQYYVPYLSAIQIYTNKSAGTTRTRKEDSDLAEFESDSWSDDSGSDNLSRSLSNNSSRTWDAISEDSSFDPEGSWPMNDRLGCLYLQYFEMASPYWRVPLMDKITELAQNYTALMTLKSVDLSPASWMAVAWYPIYHIPNRENIKDLLACFLTYHTLSSSFQDNAVENTDTNIGNGTCHPESSRIVEEECKEESKDGISLPPFGLATYKLHGDVWVKPHTSDYERMIHLYSASESWLKQLGVHHHDFNFFTFHSTM</sequence>
<feature type="chain" id="PRO_5035319266" evidence="2">
    <location>
        <begin position="19"/>
        <end position="375"/>
    </location>
</feature>
<accession>A0A8J4RS07</accession>
<dbReference type="Pfam" id="PF05623">
    <property type="entry name" value="DUF789"/>
    <property type="match status" value="1"/>
</dbReference>
<feature type="compositionally biased region" description="Low complexity" evidence="1">
    <location>
        <begin position="164"/>
        <end position="174"/>
    </location>
</feature>
<dbReference type="Proteomes" id="UP000737018">
    <property type="component" value="Unassembled WGS sequence"/>
</dbReference>
<evidence type="ECO:0000256" key="2">
    <source>
        <dbReference type="SAM" id="SignalP"/>
    </source>
</evidence>
<proteinExistence type="predicted"/>
<keyword evidence="2" id="KW-0732">Signal</keyword>
<organism evidence="3 4">
    <name type="scientific">Castanea mollissima</name>
    <name type="common">Chinese chestnut</name>
    <dbReference type="NCBI Taxonomy" id="60419"/>
    <lineage>
        <taxon>Eukaryota</taxon>
        <taxon>Viridiplantae</taxon>
        <taxon>Streptophyta</taxon>
        <taxon>Embryophyta</taxon>
        <taxon>Tracheophyta</taxon>
        <taxon>Spermatophyta</taxon>
        <taxon>Magnoliopsida</taxon>
        <taxon>eudicotyledons</taxon>
        <taxon>Gunneridae</taxon>
        <taxon>Pentapetalae</taxon>
        <taxon>rosids</taxon>
        <taxon>fabids</taxon>
        <taxon>Fagales</taxon>
        <taxon>Fagaceae</taxon>
        <taxon>Castanea</taxon>
    </lineage>
</organism>
<dbReference type="AlphaFoldDB" id="A0A8J4RS07"/>
<evidence type="ECO:0000256" key="1">
    <source>
        <dbReference type="SAM" id="MobiDB-lite"/>
    </source>
</evidence>
<dbReference type="EMBL" id="JRKL02000072">
    <property type="protein sequence ID" value="KAF3975555.1"/>
    <property type="molecule type" value="Genomic_DNA"/>
</dbReference>
<name>A0A8J4RS07_9ROSI</name>
<comment type="caution">
    <text evidence="3">The sequence shown here is derived from an EMBL/GenBank/DDBJ whole genome shotgun (WGS) entry which is preliminary data.</text>
</comment>
<protein>
    <submittedName>
        <fullName evidence="3">Uncharacterized protein</fullName>
    </submittedName>
</protein>
<dbReference type="OrthoDB" id="1896065at2759"/>
<dbReference type="PANTHER" id="PTHR31343">
    <property type="entry name" value="T15D22.8"/>
    <property type="match status" value="1"/>
</dbReference>
<keyword evidence="4" id="KW-1185">Reference proteome</keyword>
<evidence type="ECO:0000313" key="3">
    <source>
        <dbReference type="EMBL" id="KAF3975555.1"/>
    </source>
</evidence>
<feature type="region of interest" description="Disordered" evidence="1">
    <location>
        <begin position="141"/>
        <end position="174"/>
    </location>
</feature>
<feature type="signal peptide" evidence="2">
    <location>
        <begin position="1"/>
        <end position="18"/>
    </location>
</feature>
<feature type="compositionally biased region" description="Acidic residues" evidence="1">
    <location>
        <begin position="149"/>
        <end position="163"/>
    </location>
</feature>
<evidence type="ECO:0000313" key="4">
    <source>
        <dbReference type="Proteomes" id="UP000737018"/>
    </source>
</evidence>